<dbReference type="InParanoid" id="A0A0R0EX18"/>
<sequence>MCALYQFVRLSFKLWPQKMHLGMITGRSNVTLLILVPAKTFQFLTPLVAPRIVPGVFFFGLHPEPFCFSFYLSISLSPVLSRAAFSLSKQQGPPPPPPPISLFHTKRDTVCSNKFWAFGGNVVAMDKDSCGVGFVAELSGESSRKTVIDALKMLVRMTHRGAYGVKPTLEME</sequence>
<dbReference type="PaxDb" id="3847-GLYMA18G07396.1"/>
<dbReference type="Pfam" id="PF00310">
    <property type="entry name" value="GATase_2"/>
    <property type="match status" value="1"/>
</dbReference>
<dbReference type="Gramene" id="KRG98336">
    <property type="protein sequence ID" value="KRG98336"/>
    <property type="gene ID" value="GLYMA_18G066600"/>
</dbReference>
<feature type="domain" description="Glutamine amidotransferase type-2" evidence="1">
    <location>
        <begin position="130"/>
        <end position="166"/>
    </location>
</feature>
<dbReference type="Proteomes" id="UP000008827">
    <property type="component" value="Chromosome 18"/>
</dbReference>
<dbReference type="AlphaFoldDB" id="A0A0R0EX18"/>
<proteinExistence type="predicted"/>
<keyword evidence="4" id="KW-1185">Reference proteome</keyword>
<dbReference type="InterPro" id="IPR029055">
    <property type="entry name" value="Ntn_hydrolases_N"/>
</dbReference>
<dbReference type="EnsemblPlants" id="KRG98336">
    <property type="protein sequence ID" value="KRG98336"/>
    <property type="gene ID" value="GLYMA_18G066600"/>
</dbReference>
<name>A0A0R0EX18_SOYBN</name>
<dbReference type="STRING" id="3847.A0A0R0EX18"/>
<reference evidence="2" key="3">
    <citation type="submission" date="2018-07" db="EMBL/GenBank/DDBJ databases">
        <title>WGS assembly of Glycine max.</title>
        <authorList>
            <person name="Schmutz J."/>
            <person name="Cannon S."/>
            <person name="Schlueter J."/>
            <person name="Ma J."/>
            <person name="Mitros T."/>
            <person name="Nelson W."/>
            <person name="Hyten D."/>
            <person name="Song Q."/>
            <person name="Thelen J."/>
            <person name="Cheng J."/>
            <person name="Xu D."/>
            <person name="Hellsten U."/>
            <person name="May G."/>
            <person name="Yu Y."/>
            <person name="Sakurai T."/>
            <person name="Umezawa T."/>
            <person name="Bhattacharyya M."/>
            <person name="Sandhu D."/>
            <person name="Valliyodan B."/>
            <person name="Lindquist E."/>
            <person name="Peto M."/>
            <person name="Grant D."/>
            <person name="Shu S."/>
            <person name="Goodstein D."/>
            <person name="Barry K."/>
            <person name="Futrell-Griggs M."/>
            <person name="Abernathy B."/>
            <person name="Du J."/>
            <person name="Tian Z."/>
            <person name="Zhu L."/>
            <person name="Gill N."/>
            <person name="Joshi T."/>
            <person name="Libault M."/>
            <person name="Sethuraman A."/>
            <person name="Zhang X."/>
            <person name="Shinozaki K."/>
            <person name="Nguyen H."/>
            <person name="Wing R."/>
            <person name="Cregan P."/>
            <person name="Specht J."/>
            <person name="Grimwood J."/>
            <person name="Rokhsar D."/>
            <person name="Stacey G."/>
            <person name="Shoemaker R."/>
            <person name="Jackson S."/>
        </authorList>
    </citation>
    <scope>NUCLEOTIDE SEQUENCE</scope>
    <source>
        <tissue evidence="2">Callus</tissue>
    </source>
</reference>
<dbReference type="InterPro" id="IPR017932">
    <property type="entry name" value="GATase_2_dom"/>
</dbReference>
<evidence type="ECO:0000313" key="3">
    <source>
        <dbReference type="EnsemblPlants" id="KRG98336"/>
    </source>
</evidence>
<reference evidence="2 3" key="1">
    <citation type="journal article" date="2010" name="Nature">
        <title>Genome sequence of the palaeopolyploid soybean.</title>
        <authorList>
            <person name="Schmutz J."/>
            <person name="Cannon S.B."/>
            <person name="Schlueter J."/>
            <person name="Ma J."/>
            <person name="Mitros T."/>
            <person name="Nelson W."/>
            <person name="Hyten D.L."/>
            <person name="Song Q."/>
            <person name="Thelen J.J."/>
            <person name="Cheng J."/>
            <person name="Xu D."/>
            <person name="Hellsten U."/>
            <person name="May G.D."/>
            <person name="Yu Y."/>
            <person name="Sakurai T."/>
            <person name="Umezawa T."/>
            <person name="Bhattacharyya M.K."/>
            <person name="Sandhu D."/>
            <person name="Valliyodan B."/>
            <person name="Lindquist E."/>
            <person name="Peto M."/>
            <person name="Grant D."/>
            <person name="Shu S."/>
            <person name="Goodstein D."/>
            <person name="Barry K."/>
            <person name="Futrell-Griggs M."/>
            <person name="Abernathy B."/>
            <person name="Du J."/>
            <person name="Tian Z."/>
            <person name="Zhu L."/>
            <person name="Gill N."/>
            <person name="Joshi T."/>
            <person name="Libault M."/>
            <person name="Sethuraman A."/>
            <person name="Zhang X.-C."/>
            <person name="Shinozaki K."/>
            <person name="Nguyen H.T."/>
            <person name="Wing R.A."/>
            <person name="Cregan P."/>
            <person name="Specht J."/>
            <person name="Grimwood J."/>
            <person name="Rokhsar D."/>
            <person name="Stacey G."/>
            <person name="Shoemaker R.C."/>
            <person name="Jackson S.A."/>
        </authorList>
    </citation>
    <scope>NUCLEOTIDE SEQUENCE</scope>
    <source>
        <strain evidence="3">cv. Williams 82</strain>
        <tissue evidence="2">Callus</tissue>
    </source>
</reference>
<evidence type="ECO:0000313" key="2">
    <source>
        <dbReference type="EMBL" id="KRG98336.1"/>
    </source>
</evidence>
<accession>A0A0R0EX18</accession>
<organism evidence="2">
    <name type="scientific">Glycine max</name>
    <name type="common">Soybean</name>
    <name type="synonym">Glycine hispida</name>
    <dbReference type="NCBI Taxonomy" id="3847"/>
    <lineage>
        <taxon>Eukaryota</taxon>
        <taxon>Viridiplantae</taxon>
        <taxon>Streptophyta</taxon>
        <taxon>Embryophyta</taxon>
        <taxon>Tracheophyta</taxon>
        <taxon>Spermatophyta</taxon>
        <taxon>Magnoliopsida</taxon>
        <taxon>eudicotyledons</taxon>
        <taxon>Gunneridae</taxon>
        <taxon>Pentapetalae</taxon>
        <taxon>rosids</taxon>
        <taxon>fabids</taxon>
        <taxon>Fabales</taxon>
        <taxon>Fabaceae</taxon>
        <taxon>Papilionoideae</taxon>
        <taxon>50 kb inversion clade</taxon>
        <taxon>NPAAA clade</taxon>
        <taxon>indigoferoid/millettioid clade</taxon>
        <taxon>Phaseoleae</taxon>
        <taxon>Glycine</taxon>
        <taxon>Glycine subgen. Soja</taxon>
    </lineage>
</organism>
<reference evidence="3" key="2">
    <citation type="submission" date="2018-02" db="UniProtKB">
        <authorList>
            <consortium name="EnsemblPlants"/>
        </authorList>
    </citation>
    <scope>IDENTIFICATION</scope>
    <source>
        <strain evidence="3">Williams 82</strain>
    </source>
</reference>
<dbReference type="Gene3D" id="3.60.20.10">
    <property type="entry name" value="Glutamine Phosphoribosylpyrophosphate, subunit 1, domain 1"/>
    <property type="match status" value="1"/>
</dbReference>
<evidence type="ECO:0000259" key="1">
    <source>
        <dbReference type="Pfam" id="PF00310"/>
    </source>
</evidence>
<dbReference type="SUPFAM" id="SSF56235">
    <property type="entry name" value="N-terminal nucleophile aminohydrolases (Ntn hydrolases)"/>
    <property type="match status" value="1"/>
</dbReference>
<evidence type="ECO:0000313" key="4">
    <source>
        <dbReference type="Proteomes" id="UP000008827"/>
    </source>
</evidence>
<gene>
    <name evidence="2" type="ORF">GLYMA_18G066600</name>
</gene>
<protein>
    <recommendedName>
        <fullName evidence="1">Glutamine amidotransferase type-2 domain-containing protein</fullName>
    </recommendedName>
</protein>
<dbReference type="EMBL" id="CM000851">
    <property type="protein sequence ID" value="KRG98336.1"/>
    <property type="molecule type" value="Genomic_DNA"/>
</dbReference>